<dbReference type="GeneID" id="68320516"/>
<dbReference type="PANTHER" id="PTHR37157">
    <property type="entry name" value="PRION-LIKE-(Q/N-RICH) DOMAIN-BEARING PROTEIN 25"/>
    <property type="match status" value="1"/>
</dbReference>
<evidence type="ECO:0000313" key="2">
    <source>
        <dbReference type="EMBL" id="KAG9496084.1"/>
    </source>
</evidence>
<proteinExistence type="predicted"/>
<dbReference type="SUPFAM" id="SSF57184">
    <property type="entry name" value="Growth factor receptor domain"/>
    <property type="match status" value="2"/>
</dbReference>
<keyword evidence="1" id="KW-0732">Signal</keyword>
<dbReference type="AlphaFoldDB" id="A0A9P8IJH7"/>
<protein>
    <recommendedName>
        <fullName evidence="4">Tenascin X</fullName>
    </recommendedName>
</protein>
<feature type="chain" id="PRO_5040460833" description="Tenascin X" evidence="1">
    <location>
        <begin position="21"/>
        <end position="402"/>
    </location>
</feature>
<dbReference type="Proteomes" id="UP000827133">
    <property type="component" value="Unassembled WGS sequence"/>
</dbReference>
<evidence type="ECO:0000313" key="3">
    <source>
        <dbReference type="Proteomes" id="UP000827133"/>
    </source>
</evidence>
<reference evidence="2" key="1">
    <citation type="journal article" date="2021" name="Mol. Plant Microbe Interact.">
        <title>Telomere to telomere genome assembly of Fusarium musae F31, causal agent of crown rot disease of banana.</title>
        <authorList>
            <person name="Degradi L."/>
            <person name="Tava V."/>
            <person name="Kunova A."/>
            <person name="Cortesi P."/>
            <person name="Saracchi M."/>
            <person name="Pasquali M."/>
        </authorList>
    </citation>
    <scope>NUCLEOTIDE SEQUENCE</scope>
    <source>
        <strain evidence="2">F31</strain>
    </source>
</reference>
<name>A0A9P8IJH7_9HYPO</name>
<evidence type="ECO:0008006" key="4">
    <source>
        <dbReference type="Google" id="ProtNLM"/>
    </source>
</evidence>
<gene>
    <name evidence="2" type="ORF">J7337_012660</name>
</gene>
<dbReference type="KEGG" id="fmu:J7337_012660"/>
<keyword evidence="3" id="KW-1185">Reference proteome</keyword>
<dbReference type="InterPro" id="IPR009030">
    <property type="entry name" value="Growth_fac_rcpt_cys_sf"/>
</dbReference>
<comment type="caution">
    <text evidence="2">The sequence shown here is derived from an EMBL/GenBank/DDBJ whole genome shotgun (WGS) entry which is preliminary data.</text>
</comment>
<accession>A0A9P8IJH7</accession>
<sequence>MNESWKTILALSSFALTSTAEDVLFDTRLMVQQAGLPSVLSNGPGPPPQLDIPNTRPARSIHLSQIVPIQDASGNSRCCPIGTVNNVSGCVFPHSSVCPEGTRLEGNTCISEMPPKYPDAEPRCNPGFTYQDGNCVSLSEAGCPPGFTLKNRLCTSSSKPQCPASFKYEDGSCVDSKPQFCSPGSKLADGNCVGEAPPSCPPGYVINKGVCTHEPKPRCPPGSSFDGTACVSEKPPSCEPGFFNGKVCEDKPSCPPGFNLEGRVCVSESRASCPGGTYIVSDKTSGKSACCYKNFDFNRDTCFKSGRCWISPTEEPSCPTGGKWNGKTCIVQPVPQCRAGQYTNGRCIITESPRCRPGAVFNGENCVLEDRAACPPGSVLSGKKYGSSTPPVCEPGHTLTGN</sequence>
<feature type="signal peptide" evidence="1">
    <location>
        <begin position="1"/>
        <end position="20"/>
    </location>
</feature>
<dbReference type="RefSeq" id="XP_044675084.1">
    <property type="nucleotide sequence ID" value="XM_044830168.1"/>
</dbReference>
<evidence type="ECO:0000256" key="1">
    <source>
        <dbReference type="SAM" id="SignalP"/>
    </source>
</evidence>
<dbReference type="PANTHER" id="PTHR37157:SF4">
    <property type="entry name" value="EB DOMAIN-CONTAINING PROTEIN"/>
    <property type="match status" value="1"/>
</dbReference>
<dbReference type="EMBL" id="JAHBCI010000010">
    <property type="protein sequence ID" value="KAG9496084.1"/>
    <property type="molecule type" value="Genomic_DNA"/>
</dbReference>
<organism evidence="2 3">
    <name type="scientific">Fusarium musae</name>
    <dbReference type="NCBI Taxonomy" id="1042133"/>
    <lineage>
        <taxon>Eukaryota</taxon>
        <taxon>Fungi</taxon>
        <taxon>Dikarya</taxon>
        <taxon>Ascomycota</taxon>
        <taxon>Pezizomycotina</taxon>
        <taxon>Sordariomycetes</taxon>
        <taxon>Hypocreomycetidae</taxon>
        <taxon>Hypocreales</taxon>
        <taxon>Nectriaceae</taxon>
        <taxon>Fusarium</taxon>
    </lineage>
</organism>